<organism evidence="5 6">
    <name type="scientific">Candidatus Flavonifractor intestinigallinarum</name>
    <dbReference type="NCBI Taxonomy" id="2838586"/>
    <lineage>
        <taxon>Bacteria</taxon>
        <taxon>Bacillati</taxon>
        <taxon>Bacillota</taxon>
        <taxon>Clostridia</taxon>
        <taxon>Eubacteriales</taxon>
        <taxon>Oscillospiraceae</taxon>
        <taxon>Flavonifractor</taxon>
    </lineage>
</organism>
<dbReference type="Pfam" id="PF01055">
    <property type="entry name" value="Glyco_hydro_31_2nd"/>
    <property type="match status" value="1"/>
</dbReference>
<dbReference type="SUPFAM" id="SSF51445">
    <property type="entry name" value="(Trans)glycosidases"/>
    <property type="match status" value="1"/>
</dbReference>
<protein>
    <submittedName>
        <fullName evidence="5">Glycosyl hydrolase</fullName>
    </submittedName>
</protein>
<proteinExistence type="inferred from homology"/>
<dbReference type="AlphaFoldDB" id="A0A9D2MP71"/>
<sequence>MKEVLCSGQAFSLEFPYPGGSAALHWNPMGDHGELTASLCYDGAYGMGEKYNAVNQKGRTAVNEVEEKFCFQGEKTYCPAPFFWTNTGFGLYAATDERTSFRFGEKEIRAELPANCRLILFAGSPGEIIRDYMALFGPAKVPPKWAFGPWISANHWDSQEKVERAAAQAEEYGFPVCALVAEAWSDEATFYIFRGARYTPRPDGGAFRLEDFDFSDSPWPDPAGMVRRLHEKGIHFLLWQIPVYKKQGQDEPLNAENELDRADAAARGLCVRNADGSPYTIPEGHWFAGSMIPDFTNPVAEESWFAKRQYLTELGVDGFKTDGGEFIYRDDVRFADGSSGRAGKNRYAQQYTAAYTRHLAPEQALFSRAGYAGQHTTPIHWAGDQQSQSSELASALRAGLSAALTGIPFWGFDIGGFAGPLPTLDLYRRATQLACFVPVMQWHSEPDGGQFRELMPGGEGNNERSPWNLAAAYGVPEFVDEMRFWHNLRMNLLPYLYSTALDCAEASIPMMRPLVYQWPEDPLAWDCEDEFLLGDSLLVAPLLEENTEKRTVYLPEGQWIGLFDRRAAAGGQAVTAGGDGRLPVFLRAGSGLALRLDESRSLDSPVGNRAAAGAPLHLLLAGTCGQFRFRDELGTDLTITWTGGEPHINGSCPFPLTWEVIPAEGC</sequence>
<dbReference type="InterPro" id="IPR000322">
    <property type="entry name" value="Glyco_hydro_31_TIM"/>
</dbReference>
<reference evidence="5" key="2">
    <citation type="submission" date="2021-04" db="EMBL/GenBank/DDBJ databases">
        <authorList>
            <person name="Gilroy R."/>
        </authorList>
    </citation>
    <scope>NUCLEOTIDE SEQUENCE</scope>
    <source>
        <strain evidence="5">CHK192-8294</strain>
    </source>
</reference>
<name>A0A9D2MP71_9FIRM</name>
<dbReference type="InterPro" id="IPR017853">
    <property type="entry name" value="GH"/>
</dbReference>
<evidence type="ECO:0000259" key="4">
    <source>
        <dbReference type="Pfam" id="PF21365"/>
    </source>
</evidence>
<dbReference type="Gene3D" id="2.60.40.1760">
    <property type="entry name" value="glycosyl hydrolase (family 31)"/>
    <property type="match status" value="1"/>
</dbReference>
<reference evidence="5" key="1">
    <citation type="journal article" date="2021" name="PeerJ">
        <title>Extensive microbial diversity within the chicken gut microbiome revealed by metagenomics and culture.</title>
        <authorList>
            <person name="Gilroy R."/>
            <person name="Ravi A."/>
            <person name="Getino M."/>
            <person name="Pursley I."/>
            <person name="Horton D.L."/>
            <person name="Alikhan N.F."/>
            <person name="Baker D."/>
            <person name="Gharbi K."/>
            <person name="Hall N."/>
            <person name="Watson M."/>
            <person name="Adriaenssens E.M."/>
            <person name="Foster-Nyarko E."/>
            <person name="Jarju S."/>
            <person name="Secka A."/>
            <person name="Antonio M."/>
            <person name="Oren A."/>
            <person name="Chaudhuri R.R."/>
            <person name="La Ragione R."/>
            <person name="Hildebrand F."/>
            <person name="Pallen M.J."/>
        </authorList>
    </citation>
    <scope>NUCLEOTIDE SEQUENCE</scope>
    <source>
        <strain evidence="5">CHK192-8294</strain>
    </source>
</reference>
<feature type="domain" description="Glycosyl hydrolase family 31 C-terminal" evidence="4">
    <location>
        <begin position="508"/>
        <end position="590"/>
    </location>
</feature>
<dbReference type="Gene3D" id="3.20.20.80">
    <property type="entry name" value="Glycosidases"/>
    <property type="match status" value="1"/>
</dbReference>
<dbReference type="Gene3D" id="2.60.40.1180">
    <property type="entry name" value="Golgi alpha-mannosidase II"/>
    <property type="match status" value="1"/>
</dbReference>
<dbReference type="SUPFAM" id="SSF51011">
    <property type="entry name" value="Glycosyl hydrolase domain"/>
    <property type="match status" value="1"/>
</dbReference>
<feature type="domain" description="Glycoside hydrolase family 31 TIM barrel" evidence="3">
    <location>
        <begin position="140"/>
        <end position="498"/>
    </location>
</feature>
<dbReference type="GO" id="GO:0005975">
    <property type="term" value="P:carbohydrate metabolic process"/>
    <property type="evidence" value="ECO:0007669"/>
    <property type="project" value="InterPro"/>
</dbReference>
<accession>A0A9D2MP71</accession>
<dbReference type="InterPro" id="IPR048395">
    <property type="entry name" value="Glyco_hydro_31_C"/>
</dbReference>
<dbReference type="Pfam" id="PF21365">
    <property type="entry name" value="Glyco_hydro_31_3rd"/>
    <property type="match status" value="1"/>
</dbReference>
<keyword evidence="2 5" id="KW-0378">Hydrolase</keyword>
<dbReference type="GO" id="GO:0030246">
    <property type="term" value="F:carbohydrate binding"/>
    <property type="evidence" value="ECO:0007669"/>
    <property type="project" value="InterPro"/>
</dbReference>
<comment type="caution">
    <text evidence="5">The sequence shown here is derived from an EMBL/GenBank/DDBJ whole genome shotgun (WGS) entry which is preliminary data.</text>
</comment>
<evidence type="ECO:0000256" key="2">
    <source>
        <dbReference type="RuleBase" id="RU361185"/>
    </source>
</evidence>
<keyword evidence="2" id="KW-0326">Glycosidase</keyword>
<dbReference type="InterPro" id="IPR011013">
    <property type="entry name" value="Gal_mutarotase_sf_dom"/>
</dbReference>
<evidence type="ECO:0000313" key="5">
    <source>
        <dbReference type="EMBL" id="HJB81355.1"/>
    </source>
</evidence>
<dbReference type="InterPro" id="IPR013780">
    <property type="entry name" value="Glyco_hydro_b"/>
</dbReference>
<evidence type="ECO:0000259" key="3">
    <source>
        <dbReference type="Pfam" id="PF01055"/>
    </source>
</evidence>
<evidence type="ECO:0000256" key="1">
    <source>
        <dbReference type="ARBA" id="ARBA00007806"/>
    </source>
</evidence>
<dbReference type="SUPFAM" id="SSF74650">
    <property type="entry name" value="Galactose mutarotase-like"/>
    <property type="match status" value="1"/>
</dbReference>
<dbReference type="PANTHER" id="PTHR43863">
    <property type="entry name" value="HYDROLASE, PUTATIVE (AFU_ORTHOLOGUE AFUA_1G03140)-RELATED"/>
    <property type="match status" value="1"/>
</dbReference>
<dbReference type="Proteomes" id="UP000823921">
    <property type="component" value="Unassembled WGS sequence"/>
</dbReference>
<dbReference type="InterPro" id="IPR051816">
    <property type="entry name" value="Glycosyl_Hydrolase_31"/>
</dbReference>
<dbReference type="PANTHER" id="PTHR43863:SF2">
    <property type="entry name" value="MALTASE-GLUCOAMYLASE"/>
    <property type="match status" value="1"/>
</dbReference>
<dbReference type="CDD" id="cd06597">
    <property type="entry name" value="GH31_transferase_CtsY"/>
    <property type="match status" value="1"/>
</dbReference>
<dbReference type="EMBL" id="DWXO01000096">
    <property type="protein sequence ID" value="HJB81355.1"/>
    <property type="molecule type" value="Genomic_DNA"/>
</dbReference>
<dbReference type="GO" id="GO:0004553">
    <property type="term" value="F:hydrolase activity, hydrolyzing O-glycosyl compounds"/>
    <property type="evidence" value="ECO:0007669"/>
    <property type="project" value="InterPro"/>
</dbReference>
<comment type="similarity">
    <text evidence="1 2">Belongs to the glycosyl hydrolase 31 family.</text>
</comment>
<evidence type="ECO:0000313" key="6">
    <source>
        <dbReference type="Proteomes" id="UP000823921"/>
    </source>
</evidence>
<dbReference type="CDD" id="cd14752">
    <property type="entry name" value="GH31_N"/>
    <property type="match status" value="1"/>
</dbReference>
<gene>
    <name evidence="5" type="ORF">H9712_10225</name>
</gene>